<dbReference type="InterPro" id="IPR034197">
    <property type="entry name" value="Peptidases_S8_3"/>
</dbReference>
<dbReference type="PANTHER" id="PTHR10795">
    <property type="entry name" value="PROPROTEIN CONVERTASE SUBTILISIN/KEXIN"/>
    <property type="match status" value="1"/>
</dbReference>
<organism evidence="12 13">
    <name type="scientific">Streptomyces mesophilus</name>
    <dbReference type="NCBI Taxonomy" id="1775132"/>
    <lineage>
        <taxon>Bacteria</taxon>
        <taxon>Bacillati</taxon>
        <taxon>Actinomycetota</taxon>
        <taxon>Actinomycetes</taxon>
        <taxon>Kitasatosporales</taxon>
        <taxon>Streptomycetaceae</taxon>
        <taxon>Streptomyces</taxon>
    </lineage>
</organism>
<dbReference type="InterPro" id="IPR000209">
    <property type="entry name" value="Peptidase_S8/S53_dom"/>
</dbReference>
<keyword evidence="8" id="KW-0732">Signal</keyword>
<comment type="similarity">
    <text evidence="1 6">Belongs to the peptidase S8 family.</text>
</comment>
<keyword evidence="2 6" id="KW-0645">Protease</keyword>
<evidence type="ECO:0000256" key="4">
    <source>
        <dbReference type="ARBA" id="ARBA00022825"/>
    </source>
</evidence>
<dbReference type="Pfam" id="PF17766">
    <property type="entry name" value="fn3_6"/>
    <property type="match status" value="1"/>
</dbReference>
<dbReference type="CDD" id="cd04852">
    <property type="entry name" value="Peptidases_S8_3"/>
    <property type="match status" value="1"/>
</dbReference>
<evidence type="ECO:0000256" key="7">
    <source>
        <dbReference type="SAM" id="MobiDB-lite"/>
    </source>
</evidence>
<name>A0A6G4XSJ8_9ACTN</name>
<evidence type="ECO:0000259" key="11">
    <source>
        <dbReference type="Pfam" id="PF17766"/>
    </source>
</evidence>
<dbReference type="InterPro" id="IPR023828">
    <property type="entry name" value="Peptidase_S8_Ser-AS"/>
</dbReference>
<dbReference type="Gene3D" id="3.40.50.200">
    <property type="entry name" value="Peptidase S8/S53 domain"/>
    <property type="match status" value="1"/>
</dbReference>
<dbReference type="InterPro" id="IPR010259">
    <property type="entry name" value="S8pro/Inhibitor_I9"/>
</dbReference>
<feature type="active site" description="Charge relay system" evidence="5 6">
    <location>
        <position position="253"/>
    </location>
</feature>
<evidence type="ECO:0000256" key="3">
    <source>
        <dbReference type="ARBA" id="ARBA00022801"/>
    </source>
</evidence>
<evidence type="ECO:0000256" key="5">
    <source>
        <dbReference type="PIRSR" id="PIRSR615500-1"/>
    </source>
</evidence>
<feature type="chain" id="PRO_5026357742" evidence="8">
    <location>
        <begin position="31"/>
        <end position="957"/>
    </location>
</feature>
<feature type="active site" description="Charge relay system" evidence="5 6">
    <location>
        <position position="180"/>
    </location>
</feature>
<dbReference type="PRINTS" id="PR00723">
    <property type="entry name" value="SUBTILISIN"/>
</dbReference>
<dbReference type="PROSITE" id="PS51892">
    <property type="entry name" value="SUBTILASE"/>
    <property type="match status" value="1"/>
</dbReference>
<evidence type="ECO:0000259" key="9">
    <source>
        <dbReference type="Pfam" id="PF00082"/>
    </source>
</evidence>
<sequence length="957" mass="99805">MHTSISRRVPRWLCATAVVAGLLSVPPATADGGGPTAKGGSYLVELEAAPAATHPDTRPAAGEKLATGSAEVKEYRAELADQQRKVAERHGVEIRTRYTAALDGFAAKLSADQVADLRGDPSVKRLLPLGKQKLDEVTPADTLDLTGRDGLWNRLGGTQEYGSSGQIEGAGEGVVIGVIDSGIWPESKSFAAPQLTKPLKNWHGTCEVTEDWPAGLCNSKLIGARAFSEAMRAGNGGQLPEGAYPSARDDDSHGTHTASTAAGNHGPRMVIEGKDYGTASGIAPAARIASYKAFFNGSGWDEDIIAAIDRAVLDGVDVLNYSAGQAFGETTTTSPIGEAFRNAAKAGVFVAASAGNNPYPRMVSNPWPWVTTVAASTYAPHKVTVRLGNGTSRSATSWDRRTLPSAPLVHASLAGRAGQDADAVAKCQPGSLDPEKIRGKIVYCQYSSLAPSELGKELTSKGAVGLIQWHGLFRATSTIYGLPSAFFHDGVVAGPVEQYLKTAGADATAAITEGDPDTTNYPGLSDFSSKGPGRASGTQLKPDVAAPGTDVLAAVPPAKNGRTYDVKSGTSMAAPHIAGLAALVKQVHPDWTPMEIKSALMTTAAELVDTTDPLEQGAGLARPAKALDPGLVLDSTDSAWAKWSADPESYHVNSPSIHDKNLIGTETTTRTVRNVSNFPETYEVSAAAGQLAVEVSPRRFTVLPGQSKSVSVTMSHGKAAYEQFSTGFLTLKGSRHTVRMPIAVKPMGLTVAPKATVAAADGKVDLKASVGFADFSAKLSGLTAADQQSGRVTGAPGQPFDPTSPLAQKVTFTVKEGARLAVLKFASDEFKAGAGQQVSVFIKDETGKSVGNLAIPNHATGSTWTLADPRPGTYTAYVWAYKTGTAADIDYRLTTAVVPDGSGIGSLKVTPDPIVPGKDVTVTVSWPQLEAGRSYFGHIAYSDAHGELKSTVLSVTP</sequence>
<gene>
    <name evidence="12" type="ORF">G6045_31665</name>
</gene>
<feature type="region of interest" description="Disordered" evidence="7">
    <location>
        <begin position="512"/>
        <end position="543"/>
    </location>
</feature>
<dbReference type="CDD" id="cd02120">
    <property type="entry name" value="PA_subtilisin_like"/>
    <property type="match status" value="1"/>
</dbReference>
<keyword evidence="3 6" id="KW-0378">Hydrolase</keyword>
<evidence type="ECO:0000313" key="13">
    <source>
        <dbReference type="Proteomes" id="UP000481109"/>
    </source>
</evidence>
<dbReference type="PROSITE" id="PS00138">
    <property type="entry name" value="SUBTILASE_SER"/>
    <property type="match status" value="1"/>
</dbReference>
<feature type="signal peptide" evidence="8">
    <location>
        <begin position="1"/>
        <end position="30"/>
    </location>
</feature>
<feature type="compositionally biased region" description="Polar residues" evidence="7">
    <location>
        <begin position="517"/>
        <end position="528"/>
    </location>
</feature>
<keyword evidence="4 6" id="KW-0720">Serine protease</keyword>
<comment type="caution">
    <text evidence="12">The sequence shown here is derived from an EMBL/GenBank/DDBJ whole genome shotgun (WGS) entry which is preliminary data.</text>
</comment>
<dbReference type="Gene3D" id="2.60.40.2310">
    <property type="match status" value="1"/>
</dbReference>
<evidence type="ECO:0000256" key="2">
    <source>
        <dbReference type="ARBA" id="ARBA00022670"/>
    </source>
</evidence>
<accession>A0A6G4XSJ8</accession>
<proteinExistence type="inferred from homology"/>
<evidence type="ECO:0000256" key="6">
    <source>
        <dbReference type="PROSITE-ProRule" id="PRU01240"/>
    </source>
</evidence>
<evidence type="ECO:0000256" key="1">
    <source>
        <dbReference type="ARBA" id="ARBA00011073"/>
    </source>
</evidence>
<protein>
    <submittedName>
        <fullName evidence="12">S8 family serine peptidase</fullName>
    </submittedName>
</protein>
<keyword evidence="13" id="KW-1185">Reference proteome</keyword>
<dbReference type="EMBL" id="JAAKZW010000198">
    <property type="protein sequence ID" value="NGO80182.1"/>
    <property type="molecule type" value="Genomic_DNA"/>
</dbReference>
<dbReference type="Pfam" id="PF00082">
    <property type="entry name" value="Peptidase_S8"/>
    <property type="match status" value="1"/>
</dbReference>
<evidence type="ECO:0000256" key="8">
    <source>
        <dbReference type="SAM" id="SignalP"/>
    </source>
</evidence>
<evidence type="ECO:0000313" key="12">
    <source>
        <dbReference type="EMBL" id="NGO80182.1"/>
    </source>
</evidence>
<evidence type="ECO:0000259" key="10">
    <source>
        <dbReference type="Pfam" id="PF05922"/>
    </source>
</evidence>
<feature type="region of interest" description="Disordered" evidence="7">
    <location>
        <begin position="234"/>
        <end position="269"/>
    </location>
</feature>
<dbReference type="GO" id="GO:0006508">
    <property type="term" value="P:proteolysis"/>
    <property type="evidence" value="ECO:0007669"/>
    <property type="project" value="UniProtKB-KW"/>
</dbReference>
<dbReference type="AlphaFoldDB" id="A0A6G4XSJ8"/>
<feature type="domain" description="Subtilisin-like protease fibronectin type-III" evidence="11">
    <location>
        <begin position="652"/>
        <end position="744"/>
    </location>
</feature>
<feature type="domain" description="Peptidase S8/S53" evidence="9">
    <location>
        <begin position="171"/>
        <end position="619"/>
    </location>
</feature>
<dbReference type="Pfam" id="PF05922">
    <property type="entry name" value="Inhibitor_I9"/>
    <property type="match status" value="1"/>
</dbReference>
<reference evidence="12 13" key="1">
    <citation type="submission" date="2020-02" db="EMBL/GenBank/DDBJ databases">
        <title>Whole-genome analyses of novel actinobacteria.</title>
        <authorList>
            <person name="Sahin N."/>
            <person name="Tokatli A."/>
        </authorList>
    </citation>
    <scope>NUCLEOTIDE SEQUENCE [LARGE SCALE GENOMIC DNA]</scope>
    <source>
        <strain evidence="12 13">YC504</strain>
    </source>
</reference>
<dbReference type="InterPro" id="IPR015500">
    <property type="entry name" value="Peptidase_S8_subtilisin-rel"/>
</dbReference>
<dbReference type="InterPro" id="IPR037045">
    <property type="entry name" value="S8pro/Inhibitor_I9_sf"/>
</dbReference>
<feature type="domain" description="Inhibitor I9" evidence="10">
    <location>
        <begin position="42"/>
        <end position="126"/>
    </location>
</feature>
<dbReference type="RefSeq" id="WP_165335611.1">
    <property type="nucleotide sequence ID" value="NZ_JAAKZW010000198.1"/>
</dbReference>
<dbReference type="InterPro" id="IPR036852">
    <property type="entry name" value="Peptidase_S8/S53_dom_sf"/>
</dbReference>
<dbReference type="Gene3D" id="3.30.70.80">
    <property type="entry name" value="Peptidase S8 propeptide/proteinase inhibitor I9"/>
    <property type="match status" value="1"/>
</dbReference>
<feature type="active site" description="Charge relay system" evidence="5 6">
    <location>
        <position position="571"/>
    </location>
</feature>
<dbReference type="GO" id="GO:0004252">
    <property type="term" value="F:serine-type endopeptidase activity"/>
    <property type="evidence" value="ECO:0007669"/>
    <property type="project" value="UniProtKB-UniRule"/>
</dbReference>
<dbReference type="InterPro" id="IPR045051">
    <property type="entry name" value="SBT"/>
</dbReference>
<dbReference type="InterPro" id="IPR041469">
    <property type="entry name" value="Subtilisin-like_FN3"/>
</dbReference>
<dbReference type="Gene3D" id="3.50.30.30">
    <property type="match status" value="1"/>
</dbReference>
<dbReference type="SUPFAM" id="SSF52743">
    <property type="entry name" value="Subtilisin-like"/>
    <property type="match status" value="1"/>
</dbReference>
<dbReference type="Proteomes" id="UP000481109">
    <property type="component" value="Unassembled WGS sequence"/>
</dbReference>